<protein>
    <submittedName>
        <fullName evidence="2">Uncharacterized protein</fullName>
    </submittedName>
</protein>
<feature type="region of interest" description="Disordered" evidence="1">
    <location>
        <begin position="1"/>
        <end position="92"/>
    </location>
</feature>
<dbReference type="STRING" id="888268.A0A1E5V8A1"/>
<keyword evidence="3" id="KW-1185">Reference proteome</keyword>
<reference evidence="2 3" key="1">
    <citation type="submission" date="2016-09" db="EMBL/GenBank/DDBJ databases">
        <title>The draft genome of Dichanthelium oligosanthes: A C3 panicoid grass species.</title>
        <authorList>
            <person name="Studer A.J."/>
            <person name="Schnable J.C."/>
            <person name="Brutnell T.P."/>
        </authorList>
    </citation>
    <scope>NUCLEOTIDE SEQUENCE [LARGE SCALE GENOMIC DNA]</scope>
    <source>
        <strain evidence="3">cv. Kellogg 1175</strain>
        <tissue evidence="2">Leaf</tissue>
    </source>
</reference>
<dbReference type="Proteomes" id="UP000095767">
    <property type="component" value="Unassembled WGS sequence"/>
</dbReference>
<evidence type="ECO:0000256" key="1">
    <source>
        <dbReference type="SAM" id="MobiDB-lite"/>
    </source>
</evidence>
<proteinExistence type="predicted"/>
<dbReference type="AlphaFoldDB" id="A0A1E5V8A1"/>
<feature type="compositionally biased region" description="Polar residues" evidence="1">
    <location>
        <begin position="74"/>
        <end position="87"/>
    </location>
</feature>
<feature type="compositionally biased region" description="Pro residues" evidence="1">
    <location>
        <begin position="1"/>
        <end position="69"/>
    </location>
</feature>
<accession>A0A1E5V8A1</accession>
<evidence type="ECO:0000313" key="2">
    <source>
        <dbReference type="EMBL" id="OEL21277.1"/>
    </source>
</evidence>
<comment type="caution">
    <text evidence="2">The sequence shown here is derived from an EMBL/GenBank/DDBJ whole genome shotgun (WGS) entry which is preliminary data.</text>
</comment>
<dbReference type="EMBL" id="LWDX02048335">
    <property type="protein sequence ID" value="OEL21277.1"/>
    <property type="molecule type" value="Genomic_DNA"/>
</dbReference>
<feature type="non-terminal residue" evidence="2">
    <location>
        <position position="1"/>
    </location>
</feature>
<dbReference type="PRINTS" id="PR01217">
    <property type="entry name" value="PRICHEXTENSN"/>
</dbReference>
<name>A0A1E5V8A1_9POAL</name>
<evidence type="ECO:0000313" key="3">
    <source>
        <dbReference type="Proteomes" id="UP000095767"/>
    </source>
</evidence>
<organism evidence="2 3">
    <name type="scientific">Dichanthelium oligosanthes</name>
    <dbReference type="NCBI Taxonomy" id="888268"/>
    <lineage>
        <taxon>Eukaryota</taxon>
        <taxon>Viridiplantae</taxon>
        <taxon>Streptophyta</taxon>
        <taxon>Embryophyta</taxon>
        <taxon>Tracheophyta</taxon>
        <taxon>Spermatophyta</taxon>
        <taxon>Magnoliopsida</taxon>
        <taxon>Liliopsida</taxon>
        <taxon>Poales</taxon>
        <taxon>Poaceae</taxon>
        <taxon>PACMAD clade</taxon>
        <taxon>Panicoideae</taxon>
        <taxon>Panicodae</taxon>
        <taxon>Paniceae</taxon>
        <taxon>Dichantheliinae</taxon>
        <taxon>Dichanthelium</taxon>
    </lineage>
</organism>
<sequence>SPPPPAPVSSPPPPVMSPPPPAPVSSPPPPVKSPPPPAPVSSPPPPVKPASPPPAPISSPPPVVASPPPKQEEVSSSPPAESHTPPSFNDIILPPIMGNKYASPPPPQFQGIIINMAEEMNLIVSWLMLCQLSIYNGDQERVSQLVMEHHNFRMANNNVSRLVFSFLPMGRDVERLYGQTWQ</sequence>
<gene>
    <name evidence="2" type="ORF">BAE44_0017708</name>
</gene>